<dbReference type="Proteomes" id="UP001597199">
    <property type="component" value="Unassembled WGS sequence"/>
</dbReference>
<evidence type="ECO:0000256" key="1">
    <source>
        <dbReference type="ARBA" id="ARBA00004141"/>
    </source>
</evidence>
<keyword evidence="5 6" id="KW-0472">Membrane</keyword>
<dbReference type="EMBL" id="JBHTOA010000004">
    <property type="protein sequence ID" value="MFD1397775.1"/>
    <property type="molecule type" value="Genomic_DNA"/>
</dbReference>
<protein>
    <submittedName>
        <fullName evidence="7">FtsW/RodA/SpoVE family cell cycle protein</fullName>
    </submittedName>
</protein>
<feature type="transmembrane region" description="Helical" evidence="6">
    <location>
        <begin position="284"/>
        <end position="311"/>
    </location>
</feature>
<feature type="transmembrane region" description="Helical" evidence="6">
    <location>
        <begin position="13"/>
        <end position="34"/>
    </location>
</feature>
<dbReference type="PANTHER" id="PTHR30474:SF1">
    <property type="entry name" value="PEPTIDOGLYCAN GLYCOSYLTRANSFERASE MRDB"/>
    <property type="match status" value="1"/>
</dbReference>
<feature type="transmembrane region" description="Helical" evidence="6">
    <location>
        <begin position="172"/>
        <end position="188"/>
    </location>
</feature>
<comment type="caution">
    <text evidence="7">The sequence shown here is derived from an EMBL/GenBank/DDBJ whole genome shotgun (WGS) entry which is preliminary data.</text>
</comment>
<evidence type="ECO:0000256" key="6">
    <source>
        <dbReference type="SAM" id="Phobius"/>
    </source>
</evidence>
<comment type="subcellular location">
    <subcellularLocation>
        <location evidence="1">Membrane</location>
        <topology evidence="1">Multi-pass membrane protein</topology>
    </subcellularLocation>
</comment>
<keyword evidence="4 6" id="KW-1133">Transmembrane helix</keyword>
<keyword evidence="3" id="KW-0133">Cell shape</keyword>
<name>A0ABW4BB69_9LACO</name>
<feature type="transmembrane region" description="Helical" evidence="6">
    <location>
        <begin position="323"/>
        <end position="340"/>
    </location>
</feature>
<evidence type="ECO:0000256" key="3">
    <source>
        <dbReference type="ARBA" id="ARBA00022960"/>
    </source>
</evidence>
<evidence type="ECO:0000313" key="8">
    <source>
        <dbReference type="Proteomes" id="UP001597199"/>
    </source>
</evidence>
<evidence type="ECO:0000256" key="2">
    <source>
        <dbReference type="ARBA" id="ARBA00022692"/>
    </source>
</evidence>
<dbReference type="Pfam" id="PF01098">
    <property type="entry name" value="FTSW_RODA_SPOVE"/>
    <property type="match status" value="1"/>
</dbReference>
<dbReference type="PANTHER" id="PTHR30474">
    <property type="entry name" value="CELL CYCLE PROTEIN"/>
    <property type="match status" value="1"/>
</dbReference>
<feature type="transmembrane region" description="Helical" evidence="6">
    <location>
        <begin position="46"/>
        <end position="66"/>
    </location>
</feature>
<dbReference type="RefSeq" id="WP_204119913.1">
    <property type="nucleotide sequence ID" value="NZ_BOLV01000047.1"/>
</dbReference>
<feature type="transmembrane region" description="Helical" evidence="6">
    <location>
        <begin position="195"/>
        <end position="215"/>
    </location>
</feature>
<keyword evidence="2 6" id="KW-0812">Transmembrane</keyword>
<accession>A0ABW4BB69</accession>
<feature type="transmembrane region" description="Helical" evidence="6">
    <location>
        <begin position="360"/>
        <end position="380"/>
    </location>
</feature>
<evidence type="ECO:0000256" key="5">
    <source>
        <dbReference type="ARBA" id="ARBA00023136"/>
    </source>
</evidence>
<feature type="transmembrane region" description="Helical" evidence="6">
    <location>
        <begin position="78"/>
        <end position="95"/>
    </location>
</feature>
<reference evidence="8" key="1">
    <citation type="journal article" date="2019" name="Int. J. Syst. Evol. Microbiol.">
        <title>The Global Catalogue of Microorganisms (GCM) 10K type strain sequencing project: providing services to taxonomists for standard genome sequencing and annotation.</title>
        <authorList>
            <consortium name="The Broad Institute Genomics Platform"/>
            <consortium name="The Broad Institute Genome Sequencing Center for Infectious Disease"/>
            <person name="Wu L."/>
            <person name="Ma J."/>
        </authorList>
    </citation>
    <scope>NUCLEOTIDE SEQUENCE [LARGE SCALE GENOMIC DNA]</scope>
    <source>
        <strain evidence="8">CCM 9110</strain>
    </source>
</reference>
<keyword evidence="8" id="KW-1185">Reference proteome</keyword>
<proteinExistence type="predicted"/>
<evidence type="ECO:0000256" key="4">
    <source>
        <dbReference type="ARBA" id="ARBA00022989"/>
    </source>
</evidence>
<gene>
    <name evidence="7" type="ORF">ACFQ41_00455</name>
</gene>
<organism evidence="7 8">
    <name type="scientific">Lacticaseibacillus suilingensis</name>
    <dbReference type="NCBI Taxonomy" id="2799577"/>
    <lineage>
        <taxon>Bacteria</taxon>
        <taxon>Bacillati</taxon>
        <taxon>Bacillota</taxon>
        <taxon>Bacilli</taxon>
        <taxon>Lactobacillales</taxon>
        <taxon>Lactobacillaceae</taxon>
        <taxon>Lacticaseibacillus</taxon>
    </lineage>
</organism>
<sequence>MAKGEDLDSRIDYGIILSVMLLSIIGLVSLYTAVKYDLQPPSTPARAATMQLIWLMLGILVAFLAMHLDAEQYWKLSPWLYTLGIILLIAVLKFYDPTMAIQHGAKSWFRVGPISFQPSEIMKPAYILMTARVASLHNSMYSHTFKNDWILIGKFALITLPIAVLMKLQHDFGSTLVFVAILAGMILVSGIKWQIVLPLGLGSSLIICVSIYLVVSSWGKEFLGHLGFESYQFDRINSWLDPTHDTSNSSLQLWRSMQAIGTGQMTGRGMNNLKVYVPIRESDMIFSVIGESFGFVGCSLVILIYFLLLWQLIRVAFDTKNEFYAYIVTGIVMMLSFHIFENIGMNIDLLPLTGIPLPFISQGGSFLLTNMICIGIVLSMRYHHRTYMFSRTENDFTS</sequence>
<evidence type="ECO:0000313" key="7">
    <source>
        <dbReference type="EMBL" id="MFD1397775.1"/>
    </source>
</evidence>
<dbReference type="InterPro" id="IPR001182">
    <property type="entry name" value="FtsW/RodA"/>
</dbReference>
<feature type="transmembrane region" description="Helical" evidence="6">
    <location>
        <begin position="149"/>
        <end position="166"/>
    </location>
</feature>